<name>A0ACC2ULB8_9FUNG</name>
<evidence type="ECO:0000313" key="2">
    <source>
        <dbReference type="Proteomes" id="UP001165960"/>
    </source>
</evidence>
<proteinExistence type="predicted"/>
<gene>
    <name evidence="1" type="ORF">DSO57_1030392</name>
</gene>
<sequence length="301" mass="33539">MNEKDGTYPVELTIEVAKGTSSKTTLKKQKVKLPVLPQVKPPKLNVLKILVNTQVPISLYNLAEIVPSVRAQMVHYLGATRVRDPEEQFAVMKEKPQEAQEVVNIVSKGAPCINGKVEGHPTSIILDGESTSNIISESFLRSLGVQEYSRVNVKTAGLTHQQGFNQAEKFTFANGKTKECLRTVRNLTVEICGVRVLISAAIFALTRYNLLLGRHALNDFGVTISFCCHNWFIERNNKLVSIEVSYSKLQEDGEEPFLTVAEFVKQNKGLTASHKEKLSAFMSKFKDLFHNKDDPLPPANL</sequence>
<comment type="caution">
    <text evidence="1">The sequence shown here is derived from an EMBL/GenBank/DDBJ whole genome shotgun (WGS) entry which is preliminary data.</text>
</comment>
<reference evidence="1" key="1">
    <citation type="submission" date="2022-04" db="EMBL/GenBank/DDBJ databases">
        <title>Genome of the entomopathogenic fungus Entomophthora muscae.</title>
        <authorList>
            <person name="Elya C."/>
            <person name="Lovett B.R."/>
            <person name="Lee E."/>
            <person name="Macias A.M."/>
            <person name="Hajek A.E."/>
            <person name="De Bivort B.L."/>
            <person name="Kasson M.T."/>
            <person name="De Fine Licht H.H."/>
            <person name="Stajich J.E."/>
        </authorList>
    </citation>
    <scope>NUCLEOTIDE SEQUENCE</scope>
    <source>
        <strain evidence="1">Berkeley</strain>
    </source>
</reference>
<organism evidence="1 2">
    <name type="scientific">Entomophthora muscae</name>
    <dbReference type="NCBI Taxonomy" id="34485"/>
    <lineage>
        <taxon>Eukaryota</taxon>
        <taxon>Fungi</taxon>
        <taxon>Fungi incertae sedis</taxon>
        <taxon>Zoopagomycota</taxon>
        <taxon>Entomophthoromycotina</taxon>
        <taxon>Entomophthoromycetes</taxon>
        <taxon>Entomophthorales</taxon>
        <taxon>Entomophthoraceae</taxon>
        <taxon>Entomophthora</taxon>
    </lineage>
</organism>
<evidence type="ECO:0000313" key="1">
    <source>
        <dbReference type="EMBL" id="KAJ9087727.1"/>
    </source>
</evidence>
<protein>
    <submittedName>
        <fullName evidence="1">Uncharacterized protein</fullName>
    </submittedName>
</protein>
<accession>A0ACC2ULB8</accession>
<dbReference type="Proteomes" id="UP001165960">
    <property type="component" value="Unassembled WGS sequence"/>
</dbReference>
<keyword evidence="2" id="KW-1185">Reference proteome</keyword>
<dbReference type="EMBL" id="QTSX02000208">
    <property type="protein sequence ID" value="KAJ9087727.1"/>
    <property type="molecule type" value="Genomic_DNA"/>
</dbReference>